<accession>A0A9D3V7V1</accession>
<dbReference type="OrthoDB" id="1164227at2759"/>
<protein>
    <recommendedName>
        <fullName evidence="3">Retrotransposon Copia-like N-terminal domain-containing protein</fullName>
    </recommendedName>
</protein>
<name>A0A9D3V7V1_9ROSI</name>
<proteinExistence type="predicted"/>
<evidence type="ECO:0000313" key="2">
    <source>
        <dbReference type="Proteomes" id="UP000828251"/>
    </source>
</evidence>
<organism evidence="1 2">
    <name type="scientific">Gossypium stocksii</name>
    <dbReference type="NCBI Taxonomy" id="47602"/>
    <lineage>
        <taxon>Eukaryota</taxon>
        <taxon>Viridiplantae</taxon>
        <taxon>Streptophyta</taxon>
        <taxon>Embryophyta</taxon>
        <taxon>Tracheophyta</taxon>
        <taxon>Spermatophyta</taxon>
        <taxon>Magnoliopsida</taxon>
        <taxon>eudicotyledons</taxon>
        <taxon>Gunneridae</taxon>
        <taxon>Pentapetalae</taxon>
        <taxon>rosids</taxon>
        <taxon>malvids</taxon>
        <taxon>Malvales</taxon>
        <taxon>Malvaceae</taxon>
        <taxon>Malvoideae</taxon>
        <taxon>Gossypium</taxon>
    </lineage>
</organism>
<dbReference type="AlphaFoldDB" id="A0A9D3V7V1"/>
<evidence type="ECO:0008006" key="3">
    <source>
        <dbReference type="Google" id="ProtNLM"/>
    </source>
</evidence>
<evidence type="ECO:0000313" key="1">
    <source>
        <dbReference type="EMBL" id="KAH1072373.1"/>
    </source>
</evidence>
<dbReference type="Pfam" id="PF14223">
    <property type="entry name" value="Retrotran_gag_2"/>
    <property type="match status" value="1"/>
</dbReference>
<keyword evidence="2" id="KW-1185">Reference proteome</keyword>
<dbReference type="PANTHER" id="PTHR47481">
    <property type="match status" value="1"/>
</dbReference>
<sequence>MATSASICSSTTTHGCLSFTGTQLVQSFPRHDTIKLDDSNFIQWQQHIRLISEGYNLTSFLEGTLPAPPRFLPSPDGSLVSNPDTSSYFQQDKLLTSWLLSTISSSLLSCFTDVKTACDIWTTVTRLFAAVIGAKISHVHHELHLTEKGDLLIKEYIVKIQNKCSLLDAFRSRIFETEKVEIVLVGLPWEFDVVLTLASFSSEPLPFQHLVDVLLEYESHQARAVQEICGRFGHLAHPCYYHFNSDYGGPVLVARPLSSSTFTNPVATLLHFSQPGADSLQHFVPYDNRAGHDFGPSGYDFGPSGRLAAVGPILDSPSLGPSAAGLSAASHNEHHLGIQISGLRITFIEKPLL</sequence>
<reference evidence="1 2" key="1">
    <citation type="journal article" date="2021" name="Plant Biotechnol. J.">
        <title>Multi-omics assisted identification of the key and species-specific regulatory components of drought-tolerant mechanisms in Gossypium stocksii.</title>
        <authorList>
            <person name="Yu D."/>
            <person name="Ke L."/>
            <person name="Zhang D."/>
            <person name="Wu Y."/>
            <person name="Sun Y."/>
            <person name="Mei J."/>
            <person name="Sun J."/>
            <person name="Sun Y."/>
        </authorList>
    </citation>
    <scope>NUCLEOTIDE SEQUENCE [LARGE SCALE GENOMIC DNA]</scope>
    <source>
        <strain evidence="2">cv. E1</strain>
        <tissue evidence="1">Leaf</tissue>
    </source>
</reference>
<dbReference type="EMBL" id="JAIQCV010000008">
    <property type="protein sequence ID" value="KAH1072373.1"/>
    <property type="molecule type" value="Genomic_DNA"/>
</dbReference>
<comment type="caution">
    <text evidence="1">The sequence shown here is derived from an EMBL/GenBank/DDBJ whole genome shotgun (WGS) entry which is preliminary data.</text>
</comment>
<dbReference type="PANTHER" id="PTHR47481:SF10">
    <property type="entry name" value="COPIA-LIKE POLYPROTEIN_RETROTRANSPOSON"/>
    <property type="match status" value="1"/>
</dbReference>
<gene>
    <name evidence="1" type="ORF">J1N35_024701</name>
</gene>
<dbReference type="Proteomes" id="UP000828251">
    <property type="component" value="Unassembled WGS sequence"/>
</dbReference>